<evidence type="ECO:0000256" key="3">
    <source>
        <dbReference type="ARBA" id="ARBA00023242"/>
    </source>
</evidence>
<dbReference type="Pfam" id="PF00172">
    <property type="entry name" value="Zn_clus"/>
    <property type="match status" value="1"/>
</dbReference>
<dbReference type="Pfam" id="PF04082">
    <property type="entry name" value="Fungal_trans"/>
    <property type="match status" value="1"/>
</dbReference>
<evidence type="ECO:0000256" key="2">
    <source>
        <dbReference type="ARBA" id="ARBA00022723"/>
    </source>
</evidence>
<dbReference type="InterPro" id="IPR050613">
    <property type="entry name" value="Sec_Metabolite_Reg"/>
</dbReference>
<evidence type="ECO:0000313" key="7">
    <source>
        <dbReference type="Proteomes" id="UP000799444"/>
    </source>
</evidence>
<evidence type="ECO:0000256" key="4">
    <source>
        <dbReference type="SAM" id="MobiDB-lite"/>
    </source>
</evidence>
<dbReference type="GO" id="GO:0005634">
    <property type="term" value="C:nucleus"/>
    <property type="evidence" value="ECO:0007669"/>
    <property type="project" value="UniProtKB-SubCell"/>
</dbReference>
<feature type="compositionally biased region" description="Polar residues" evidence="4">
    <location>
        <begin position="135"/>
        <end position="144"/>
    </location>
</feature>
<keyword evidence="7" id="KW-1185">Reference proteome</keyword>
<comment type="caution">
    <text evidence="6">The sequence shown here is derived from an EMBL/GenBank/DDBJ whole genome shotgun (WGS) entry which is preliminary data.</text>
</comment>
<dbReference type="GO" id="GO:0006351">
    <property type="term" value="P:DNA-templated transcription"/>
    <property type="evidence" value="ECO:0007669"/>
    <property type="project" value="InterPro"/>
</dbReference>
<dbReference type="CDD" id="cd12148">
    <property type="entry name" value="fungal_TF_MHR"/>
    <property type="match status" value="1"/>
</dbReference>
<dbReference type="InterPro" id="IPR036864">
    <property type="entry name" value="Zn2-C6_fun-type_DNA-bd_sf"/>
</dbReference>
<proteinExistence type="predicted"/>
<dbReference type="InterPro" id="IPR001138">
    <property type="entry name" value="Zn2Cys6_DnaBD"/>
</dbReference>
<comment type="subcellular location">
    <subcellularLocation>
        <location evidence="1">Nucleus</location>
    </subcellularLocation>
</comment>
<evidence type="ECO:0000256" key="1">
    <source>
        <dbReference type="ARBA" id="ARBA00004123"/>
    </source>
</evidence>
<feature type="domain" description="Zn(2)-C6 fungal-type" evidence="5">
    <location>
        <begin position="21"/>
        <end position="50"/>
    </location>
</feature>
<dbReference type="OrthoDB" id="2269373at2759"/>
<dbReference type="Gene3D" id="4.10.240.10">
    <property type="entry name" value="Zn(2)-C6 fungal-type DNA-binding domain"/>
    <property type="match status" value="1"/>
</dbReference>
<accession>A0A9P4QQB1</accession>
<dbReference type="PROSITE" id="PS50048">
    <property type="entry name" value="ZN2_CY6_FUNGAL_2"/>
    <property type="match status" value="1"/>
</dbReference>
<keyword evidence="2" id="KW-0479">Metal-binding</keyword>
<organism evidence="6 7">
    <name type="scientific">Polyplosphaeria fusca</name>
    <dbReference type="NCBI Taxonomy" id="682080"/>
    <lineage>
        <taxon>Eukaryota</taxon>
        <taxon>Fungi</taxon>
        <taxon>Dikarya</taxon>
        <taxon>Ascomycota</taxon>
        <taxon>Pezizomycotina</taxon>
        <taxon>Dothideomycetes</taxon>
        <taxon>Pleosporomycetidae</taxon>
        <taxon>Pleosporales</taxon>
        <taxon>Tetraplosphaeriaceae</taxon>
        <taxon>Polyplosphaeria</taxon>
    </lineage>
</organism>
<dbReference type="PANTHER" id="PTHR31001">
    <property type="entry name" value="UNCHARACTERIZED TRANSCRIPTIONAL REGULATORY PROTEIN"/>
    <property type="match status" value="1"/>
</dbReference>
<dbReference type="Proteomes" id="UP000799444">
    <property type="component" value="Unassembled WGS sequence"/>
</dbReference>
<dbReference type="GO" id="GO:0003677">
    <property type="term" value="F:DNA binding"/>
    <property type="evidence" value="ECO:0007669"/>
    <property type="project" value="InterPro"/>
</dbReference>
<sequence length="746" mass="84477">MTSIERSTSADILSISTKKHSCILCQQRKVKCDKGQPCSGCRKAQVLCEYRNPQPTKRRPRKAAVLGLHARVARYEQLLIKFGINIEDAIAEDPDLLANKGGSAADSIGPRNQFHGVSPCRVPSMSSDGEETITAHAQSPSGNGDSVHEARENMVLPEEGSTQLTNGNLWRPVDQGLHHLNSDVTNQDYTQNQDLHLPSRSNLDIASKCSPPDDAQFLFDPEIGDVLDATAYHPEPTITRRLWNVFRDNVDPLVKLFHAPTTEKLLFENIDPARMGQVPANVNALLFSIYHLAVISMSAEDTLASIGEPKDLLSRRYRKCCQAALTRACLLRTSDIITLQAFTLYLLGERLICDAASMWVLSGIAVRIGQRMGLHKETGSAHLSPFQREMRRRLWWQIVVLDRTSSEVTNIGAANVDWDTKLPANLDDRDLNQDMQELPKDREGATEMMFVRMRYELGQFFKTLKCGEHARNEYDASWTRLKHPSVSLVEKDRALAEITSHFEVRYLRYCDPTVPLHYLVSVTARSILCMLYLATRQPWDLSGKREDMSQEERDNTYEKALKVIEYGNVLQRSQATKCFLWRENAFFIWHPFIFVLHYLAHASTNLPMDKAWEHVEQVYKDRPTLLSERKNDLHAAVRKLTVKAWDHREKILEEQGRMPMRDPDFIRILKQTATSDVNPTSNEHTDVLLDSPQPQNVSPMAAATAAQGPFGVETSTDWVLWDNLVGSLYPQTFDGGAMCDLDFMAC</sequence>
<dbReference type="EMBL" id="ML996259">
    <property type="protein sequence ID" value="KAF2729021.1"/>
    <property type="molecule type" value="Genomic_DNA"/>
</dbReference>
<gene>
    <name evidence="6" type="ORF">EJ04DRAFT_580956</name>
</gene>
<protein>
    <recommendedName>
        <fullName evidence="5">Zn(2)-C6 fungal-type domain-containing protein</fullName>
    </recommendedName>
</protein>
<reference evidence="6" key="1">
    <citation type="journal article" date="2020" name="Stud. Mycol.">
        <title>101 Dothideomycetes genomes: a test case for predicting lifestyles and emergence of pathogens.</title>
        <authorList>
            <person name="Haridas S."/>
            <person name="Albert R."/>
            <person name="Binder M."/>
            <person name="Bloem J."/>
            <person name="Labutti K."/>
            <person name="Salamov A."/>
            <person name="Andreopoulos B."/>
            <person name="Baker S."/>
            <person name="Barry K."/>
            <person name="Bills G."/>
            <person name="Bluhm B."/>
            <person name="Cannon C."/>
            <person name="Castanera R."/>
            <person name="Culley D."/>
            <person name="Daum C."/>
            <person name="Ezra D."/>
            <person name="Gonzalez J."/>
            <person name="Henrissat B."/>
            <person name="Kuo A."/>
            <person name="Liang C."/>
            <person name="Lipzen A."/>
            <person name="Lutzoni F."/>
            <person name="Magnuson J."/>
            <person name="Mondo S."/>
            <person name="Nolan M."/>
            <person name="Ohm R."/>
            <person name="Pangilinan J."/>
            <person name="Park H.-J."/>
            <person name="Ramirez L."/>
            <person name="Alfaro M."/>
            <person name="Sun H."/>
            <person name="Tritt A."/>
            <person name="Yoshinaga Y."/>
            <person name="Zwiers L.-H."/>
            <person name="Turgeon B."/>
            <person name="Goodwin S."/>
            <person name="Spatafora J."/>
            <person name="Crous P."/>
            <person name="Grigoriev I."/>
        </authorList>
    </citation>
    <scope>NUCLEOTIDE SEQUENCE</scope>
    <source>
        <strain evidence="6">CBS 125425</strain>
    </source>
</reference>
<dbReference type="PANTHER" id="PTHR31001:SF85">
    <property type="entry name" value="ZN(II)2CYS6 TRANSCRIPTION FACTOR (EUROFUNG)"/>
    <property type="match status" value="1"/>
</dbReference>
<dbReference type="CDD" id="cd00067">
    <property type="entry name" value="GAL4"/>
    <property type="match status" value="1"/>
</dbReference>
<dbReference type="SUPFAM" id="SSF57701">
    <property type="entry name" value="Zn2/Cys6 DNA-binding domain"/>
    <property type="match status" value="1"/>
</dbReference>
<keyword evidence="3" id="KW-0539">Nucleus</keyword>
<dbReference type="SMART" id="SM00066">
    <property type="entry name" value="GAL4"/>
    <property type="match status" value="1"/>
</dbReference>
<dbReference type="GO" id="GO:0008270">
    <property type="term" value="F:zinc ion binding"/>
    <property type="evidence" value="ECO:0007669"/>
    <property type="project" value="InterPro"/>
</dbReference>
<dbReference type="GO" id="GO:0000981">
    <property type="term" value="F:DNA-binding transcription factor activity, RNA polymerase II-specific"/>
    <property type="evidence" value="ECO:0007669"/>
    <property type="project" value="InterPro"/>
</dbReference>
<evidence type="ECO:0000259" key="5">
    <source>
        <dbReference type="PROSITE" id="PS50048"/>
    </source>
</evidence>
<dbReference type="InterPro" id="IPR007219">
    <property type="entry name" value="XnlR_reg_dom"/>
</dbReference>
<dbReference type="SMART" id="SM00906">
    <property type="entry name" value="Fungal_trans"/>
    <property type="match status" value="1"/>
</dbReference>
<dbReference type="AlphaFoldDB" id="A0A9P4QQB1"/>
<evidence type="ECO:0000313" key="6">
    <source>
        <dbReference type="EMBL" id="KAF2729021.1"/>
    </source>
</evidence>
<name>A0A9P4QQB1_9PLEO</name>
<feature type="region of interest" description="Disordered" evidence="4">
    <location>
        <begin position="121"/>
        <end position="148"/>
    </location>
</feature>